<reference evidence="1 2" key="1">
    <citation type="journal article" date="2012" name="J. Bacteriol.">
        <title>Complete genome sequence of phototrophic betaproteobacterium Rubrivivax gelatinosus IL144.</title>
        <authorList>
            <person name="Nagashima S."/>
            <person name="Kamimura A."/>
            <person name="Shimizu T."/>
            <person name="Nakamura-isaki S."/>
            <person name="Aono E."/>
            <person name="Sakamoto K."/>
            <person name="Ichikawa N."/>
            <person name="Nakazawa H."/>
            <person name="Sekine M."/>
            <person name="Yamazaki S."/>
            <person name="Fujita N."/>
            <person name="Shimada K."/>
            <person name="Hanada S."/>
            <person name="Nagashima K.V.P."/>
        </authorList>
    </citation>
    <scope>NUCLEOTIDE SEQUENCE [LARGE SCALE GENOMIC DNA]</scope>
    <source>
        <strain evidence="2">NBRC 100245 / IL144</strain>
    </source>
</reference>
<gene>
    <name evidence="1" type="ordered locus">RGE_04260</name>
</gene>
<dbReference type="HOGENOM" id="CLU_1495147_0_0_4"/>
<dbReference type="PATRIC" id="fig|983917.3.peg.419"/>
<evidence type="ECO:0000313" key="2">
    <source>
        <dbReference type="Proteomes" id="UP000007883"/>
    </source>
</evidence>
<dbReference type="EMBL" id="AP012320">
    <property type="protein sequence ID" value="BAL93771.1"/>
    <property type="molecule type" value="Genomic_DNA"/>
</dbReference>
<keyword evidence="2" id="KW-1185">Reference proteome</keyword>
<dbReference type="AlphaFoldDB" id="I0HL84"/>
<organism evidence="1 2">
    <name type="scientific">Rubrivivax gelatinosus (strain NBRC 100245 / IL144)</name>
    <dbReference type="NCBI Taxonomy" id="983917"/>
    <lineage>
        <taxon>Bacteria</taxon>
        <taxon>Pseudomonadati</taxon>
        <taxon>Pseudomonadota</taxon>
        <taxon>Betaproteobacteria</taxon>
        <taxon>Burkholderiales</taxon>
        <taxon>Sphaerotilaceae</taxon>
        <taxon>Rubrivivax</taxon>
    </lineage>
</organism>
<protein>
    <submittedName>
        <fullName evidence="1">Uncharacterized protein</fullName>
    </submittedName>
</protein>
<sequence>MRLRRLESAPVCGHLLVDEAGCGEEFDSFWSQVRDGYGSCLQRDARFLQWRLFDAATHPLTLSALRDAQGRLKAWAVWGRQEYSRDVSAAVLRDVLCPAGDRETFGLLLSLLLRRWRRAGSTWASLEVAMPWISDVFRSSGCEHVPSRGNRYHVHLASAVDPAVLGNWYRGALDGDYFDY</sequence>
<accession>I0HL84</accession>
<evidence type="ECO:0000313" key="1">
    <source>
        <dbReference type="EMBL" id="BAL93771.1"/>
    </source>
</evidence>
<dbReference type="RefSeq" id="WP_014426647.1">
    <property type="nucleotide sequence ID" value="NC_017075.1"/>
</dbReference>
<name>I0HL84_RUBGI</name>
<dbReference type="KEGG" id="rge:RGE_04260"/>
<dbReference type="Proteomes" id="UP000007883">
    <property type="component" value="Chromosome"/>
</dbReference>
<proteinExistence type="predicted"/>